<name>A0ABV5CII5_9ACTN</name>
<evidence type="ECO:0000313" key="1">
    <source>
        <dbReference type="EMBL" id="MFB6391631.1"/>
    </source>
</evidence>
<protein>
    <submittedName>
        <fullName evidence="1">E9imm peptide</fullName>
    </submittedName>
</protein>
<proteinExistence type="predicted"/>
<sequence>MVEVRLETGDDGRSGMGEGLTRDQVIVLVERIMNGEYADDEELDRWLDRLARDLVCPSVADLIFWPPTPLSAAEVVERALAYQPIRTQPPQ</sequence>
<dbReference type="Proteomes" id="UP001582793">
    <property type="component" value="Unassembled WGS sequence"/>
</dbReference>
<accession>A0ABV5CII5</accession>
<evidence type="ECO:0000313" key="2">
    <source>
        <dbReference type="Proteomes" id="UP001582793"/>
    </source>
</evidence>
<keyword evidence="2" id="KW-1185">Reference proteome</keyword>
<dbReference type="InterPro" id="IPR035900">
    <property type="entry name" value="Colicin_E_sf"/>
</dbReference>
<dbReference type="RefSeq" id="WP_375732642.1">
    <property type="nucleotide sequence ID" value="NZ_JBCGDC010000002.1"/>
</dbReference>
<gene>
    <name evidence="1" type="ORF">AAFH96_00740</name>
</gene>
<comment type="caution">
    <text evidence="1">The sequence shown here is derived from an EMBL/GenBank/DDBJ whole genome shotgun (WGS) entry which is preliminary data.</text>
</comment>
<organism evidence="1 2">
    <name type="scientific">Polymorphospora lycopeni</name>
    <dbReference type="NCBI Taxonomy" id="3140240"/>
    <lineage>
        <taxon>Bacteria</taxon>
        <taxon>Bacillati</taxon>
        <taxon>Actinomycetota</taxon>
        <taxon>Actinomycetes</taxon>
        <taxon>Micromonosporales</taxon>
        <taxon>Micromonosporaceae</taxon>
        <taxon>Polymorphospora</taxon>
    </lineage>
</organism>
<dbReference type="EMBL" id="JBCGDC010000002">
    <property type="protein sequence ID" value="MFB6391631.1"/>
    <property type="molecule type" value="Genomic_DNA"/>
</dbReference>
<reference evidence="1 2" key="1">
    <citation type="submission" date="2024-04" db="EMBL/GenBank/DDBJ databases">
        <title>Polymorphospora sp. isolated from Baiyangdian Lake in Xiong'an New Area.</title>
        <authorList>
            <person name="Zhang X."/>
            <person name="Liu J."/>
        </authorList>
    </citation>
    <scope>NUCLEOTIDE SEQUENCE [LARGE SCALE GENOMIC DNA]</scope>
    <source>
        <strain evidence="1 2">2-325</strain>
    </source>
</reference>
<dbReference type="Gene3D" id="1.10.1200.20">
    <property type="entry name" value="Colicin E immunity protein"/>
    <property type="match status" value="1"/>
</dbReference>